<organism evidence="10 11">
    <name type="scientific">Talaromyces proteolyticus</name>
    <dbReference type="NCBI Taxonomy" id="1131652"/>
    <lineage>
        <taxon>Eukaryota</taxon>
        <taxon>Fungi</taxon>
        <taxon>Dikarya</taxon>
        <taxon>Ascomycota</taxon>
        <taxon>Pezizomycotina</taxon>
        <taxon>Eurotiomycetes</taxon>
        <taxon>Eurotiomycetidae</taxon>
        <taxon>Eurotiales</taxon>
        <taxon>Trichocomaceae</taxon>
        <taxon>Talaromyces</taxon>
        <taxon>Talaromyces sect. Bacilispori</taxon>
    </lineage>
</organism>
<evidence type="ECO:0000256" key="2">
    <source>
        <dbReference type="ARBA" id="ARBA00010992"/>
    </source>
</evidence>
<sequence>MASITDAEEQTAPRGGFGLIYKNPYLFGVALFSTLGGLLFGYDQGVVSGILTMESFGARFPRVYSDSGFKGWFVSRLLLAAWFGSLCNGPISDRLGRRASMFLAVGIFVVGSAIQCGAVTVPMLFVGRAIAGLAIGQLTQVVPLFISEISIPEIRGGLVVLQQLSVTIGILVSFWIDYGTNYIGGTRCAPNIPYTGGTASSRIFNPYADIPSNGQCTGQSEASWRLPFALQILPALTLGIGMVFFPESPRWLLMHERDDDALASLSRLRRKQQRQQHDDSRNDPDLMREYLEIKAQIMLENTFAREKWPGLSGIKLHAAQYFSLVTTWARFKRLAIGSCVMFFQQFMGCNAMIYYAPTIFSQLGLSGNTTSLLATGVYGIVNCLSTLPALFLIDRIGRRKLLMSGALGTCISLVIVGGILGAYGSALVDHKAAGWAGIAFIYIYDIHFSYSFAPIGWVLPSEIFNLSIRSKAISITTSATWMCNFIIGLVTPDMLTSISWGTYIFFAAFCLLALAFTFFCIPETRGKTLEDMDLIFGDTAAYEEKQRIVHIEAQLRGTPLVSEEVLKADIEQQEHAHADTYAAR</sequence>
<feature type="domain" description="Major facilitator superfamily (MFS) profile" evidence="9">
    <location>
        <begin position="29"/>
        <end position="525"/>
    </location>
</feature>
<dbReference type="FunFam" id="1.20.1250.20:FF:000451">
    <property type="entry name" value="MFS sugar transporter, putative"/>
    <property type="match status" value="1"/>
</dbReference>
<feature type="transmembrane region" description="Helical" evidence="8">
    <location>
        <begin position="24"/>
        <end position="42"/>
    </location>
</feature>
<dbReference type="InterPro" id="IPR005828">
    <property type="entry name" value="MFS_sugar_transport-like"/>
</dbReference>
<comment type="caution">
    <text evidence="10">The sequence shown here is derived from an EMBL/GenBank/DDBJ whole genome shotgun (WGS) entry which is preliminary data.</text>
</comment>
<dbReference type="InterPro" id="IPR020846">
    <property type="entry name" value="MFS_dom"/>
</dbReference>
<keyword evidence="11" id="KW-1185">Reference proteome</keyword>
<dbReference type="PROSITE" id="PS00217">
    <property type="entry name" value="SUGAR_TRANSPORT_2"/>
    <property type="match status" value="1"/>
</dbReference>
<feature type="transmembrane region" description="Helical" evidence="8">
    <location>
        <begin position="405"/>
        <end position="426"/>
    </location>
</feature>
<dbReference type="GeneID" id="70248153"/>
<feature type="transmembrane region" description="Helical" evidence="8">
    <location>
        <begin position="432"/>
        <end position="460"/>
    </location>
</feature>
<dbReference type="AlphaFoldDB" id="A0AAD4Q527"/>
<dbReference type="SUPFAM" id="SSF103473">
    <property type="entry name" value="MFS general substrate transporter"/>
    <property type="match status" value="1"/>
</dbReference>
<gene>
    <name evidence="10" type="ORF">BGW36DRAFT_393977</name>
</gene>
<evidence type="ECO:0000256" key="7">
    <source>
        <dbReference type="RuleBase" id="RU003346"/>
    </source>
</evidence>
<feature type="transmembrane region" description="Helical" evidence="8">
    <location>
        <begin position="334"/>
        <end position="356"/>
    </location>
</feature>
<comment type="subcellular location">
    <subcellularLocation>
        <location evidence="1">Membrane</location>
        <topology evidence="1">Multi-pass membrane protein</topology>
    </subcellularLocation>
</comment>
<feature type="transmembrane region" description="Helical" evidence="8">
    <location>
        <begin position="376"/>
        <end position="393"/>
    </location>
</feature>
<keyword evidence="3 7" id="KW-0813">Transport</keyword>
<dbReference type="Gene3D" id="1.20.1250.20">
    <property type="entry name" value="MFS general substrate transporter like domains"/>
    <property type="match status" value="2"/>
</dbReference>
<protein>
    <submittedName>
        <fullName evidence="10">MFS sugar transporter</fullName>
    </submittedName>
</protein>
<evidence type="ECO:0000256" key="3">
    <source>
        <dbReference type="ARBA" id="ARBA00022448"/>
    </source>
</evidence>
<evidence type="ECO:0000256" key="4">
    <source>
        <dbReference type="ARBA" id="ARBA00022692"/>
    </source>
</evidence>
<feature type="transmembrane region" description="Helical" evidence="8">
    <location>
        <begin position="503"/>
        <end position="522"/>
    </location>
</feature>
<evidence type="ECO:0000313" key="11">
    <source>
        <dbReference type="Proteomes" id="UP001201262"/>
    </source>
</evidence>
<evidence type="ECO:0000313" key="10">
    <source>
        <dbReference type="EMBL" id="KAH8703729.1"/>
    </source>
</evidence>
<keyword evidence="6 8" id="KW-0472">Membrane</keyword>
<reference evidence="10" key="1">
    <citation type="submission" date="2021-12" db="EMBL/GenBank/DDBJ databases">
        <title>Convergent genome expansion in fungi linked to evolution of root-endophyte symbiosis.</title>
        <authorList>
            <consortium name="DOE Joint Genome Institute"/>
            <person name="Ke Y.-H."/>
            <person name="Bonito G."/>
            <person name="Liao H.-L."/>
            <person name="Looney B."/>
            <person name="Rojas-Flechas A."/>
            <person name="Nash J."/>
            <person name="Hameed K."/>
            <person name="Schadt C."/>
            <person name="Martin F."/>
            <person name="Crous P.W."/>
            <person name="Miettinen O."/>
            <person name="Magnuson J.K."/>
            <person name="Labbe J."/>
            <person name="Jacobson D."/>
            <person name="Doktycz M.J."/>
            <person name="Veneault-Fourrey C."/>
            <person name="Kuo A."/>
            <person name="Mondo S."/>
            <person name="Calhoun S."/>
            <person name="Riley R."/>
            <person name="Ohm R."/>
            <person name="LaButti K."/>
            <person name="Andreopoulos B."/>
            <person name="Pangilinan J."/>
            <person name="Nolan M."/>
            <person name="Tritt A."/>
            <person name="Clum A."/>
            <person name="Lipzen A."/>
            <person name="Daum C."/>
            <person name="Barry K."/>
            <person name="Grigoriev I.V."/>
            <person name="Vilgalys R."/>
        </authorList>
    </citation>
    <scope>NUCLEOTIDE SEQUENCE</scope>
    <source>
        <strain evidence="10">PMI_201</strain>
    </source>
</reference>
<dbReference type="RefSeq" id="XP_046076747.1">
    <property type="nucleotide sequence ID" value="XM_046217866.1"/>
</dbReference>
<keyword evidence="5 8" id="KW-1133">Transmembrane helix</keyword>
<feature type="transmembrane region" description="Helical" evidence="8">
    <location>
        <begin position="99"/>
        <end position="120"/>
    </location>
</feature>
<comment type="similarity">
    <text evidence="2 7">Belongs to the major facilitator superfamily. Sugar transporter (TC 2.A.1.1) family.</text>
</comment>
<evidence type="ECO:0000256" key="5">
    <source>
        <dbReference type="ARBA" id="ARBA00022989"/>
    </source>
</evidence>
<feature type="transmembrane region" description="Helical" evidence="8">
    <location>
        <begin position="126"/>
        <end position="146"/>
    </location>
</feature>
<keyword evidence="4 8" id="KW-0812">Transmembrane</keyword>
<evidence type="ECO:0000256" key="1">
    <source>
        <dbReference type="ARBA" id="ARBA00004141"/>
    </source>
</evidence>
<evidence type="ECO:0000256" key="8">
    <source>
        <dbReference type="SAM" id="Phobius"/>
    </source>
</evidence>
<dbReference type="PROSITE" id="PS00216">
    <property type="entry name" value="SUGAR_TRANSPORT_1"/>
    <property type="match status" value="1"/>
</dbReference>
<feature type="transmembrane region" description="Helical" evidence="8">
    <location>
        <begin position="158"/>
        <end position="176"/>
    </location>
</feature>
<accession>A0AAD4Q527</accession>
<dbReference type="InterPro" id="IPR050360">
    <property type="entry name" value="MFS_Sugar_Transporters"/>
</dbReference>
<dbReference type="InterPro" id="IPR005829">
    <property type="entry name" value="Sugar_transporter_CS"/>
</dbReference>
<evidence type="ECO:0000259" key="9">
    <source>
        <dbReference type="PROSITE" id="PS50850"/>
    </source>
</evidence>
<keyword evidence="10" id="KW-0762">Sugar transport</keyword>
<name>A0AAD4Q527_9EURO</name>
<feature type="transmembrane region" description="Helical" evidence="8">
    <location>
        <begin position="228"/>
        <end position="245"/>
    </location>
</feature>
<dbReference type="PANTHER" id="PTHR48022">
    <property type="entry name" value="PLASTIDIC GLUCOSE TRANSPORTER 4"/>
    <property type="match status" value="1"/>
</dbReference>
<feature type="transmembrane region" description="Helical" evidence="8">
    <location>
        <begin position="472"/>
        <end position="491"/>
    </location>
</feature>
<dbReference type="FunFam" id="1.20.1250.20:FF:000388">
    <property type="entry name" value="MFS sugar transporter, putative"/>
    <property type="match status" value="1"/>
</dbReference>
<dbReference type="GO" id="GO:0005351">
    <property type="term" value="F:carbohydrate:proton symporter activity"/>
    <property type="evidence" value="ECO:0007669"/>
    <property type="project" value="TreeGrafter"/>
</dbReference>
<dbReference type="InterPro" id="IPR036259">
    <property type="entry name" value="MFS_trans_sf"/>
</dbReference>
<dbReference type="Pfam" id="PF00083">
    <property type="entry name" value="Sugar_tr"/>
    <property type="match status" value="1"/>
</dbReference>
<proteinExistence type="inferred from homology"/>
<dbReference type="EMBL" id="JAJTJA010000002">
    <property type="protein sequence ID" value="KAH8703729.1"/>
    <property type="molecule type" value="Genomic_DNA"/>
</dbReference>
<dbReference type="InterPro" id="IPR003663">
    <property type="entry name" value="Sugar/inositol_transpt"/>
</dbReference>
<dbReference type="Proteomes" id="UP001201262">
    <property type="component" value="Unassembled WGS sequence"/>
</dbReference>
<dbReference type="NCBIfam" id="TIGR00879">
    <property type="entry name" value="SP"/>
    <property type="match status" value="1"/>
</dbReference>
<evidence type="ECO:0000256" key="6">
    <source>
        <dbReference type="ARBA" id="ARBA00023136"/>
    </source>
</evidence>
<dbReference type="PANTHER" id="PTHR48022:SF48">
    <property type="entry name" value="SUGAR TRANSPORTER, PUTATIVE (AFU_ORTHOLOGUE AFUA_3G06730)-RELATED"/>
    <property type="match status" value="1"/>
</dbReference>
<dbReference type="PRINTS" id="PR00171">
    <property type="entry name" value="SUGRTRNSPORT"/>
</dbReference>
<dbReference type="GO" id="GO:0016020">
    <property type="term" value="C:membrane"/>
    <property type="evidence" value="ECO:0007669"/>
    <property type="project" value="UniProtKB-SubCell"/>
</dbReference>
<dbReference type="PROSITE" id="PS50850">
    <property type="entry name" value="MFS"/>
    <property type="match status" value="1"/>
</dbReference>
<feature type="transmembrane region" description="Helical" evidence="8">
    <location>
        <begin position="69"/>
        <end position="87"/>
    </location>
</feature>